<dbReference type="AlphaFoldDB" id="A0A1B7VRT2"/>
<dbReference type="PATRIC" id="fig|1710894.3.peg.1329"/>
<comment type="catalytic activity">
    <reaction evidence="1">
        <text>6-hydroxymethyl-7,8-dihydropterin + ATP = (7,8-dihydropterin-6-yl)methyl diphosphate + AMP + H(+)</text>
        <dbReference type="Rhea" id="RHEA:11412"/>
        <dbReference type="ChEBI" id="CHEBI:15378"/>
        <dbReference type="ChEBI" id="CHEBI:30616"/>
        <dbReference type="ChEBI" id="CHEBI:44841"/>
        <dbReference type="ChEBI" id="CHEBI:72950"/>
        <dbReference type="ChEBI" id="CHEBI:456215"/>
        <dbReference type="EC" id="2.7.6.3"/>
    </reaction>
</comment>
<evidence type="ECO:0000313" key="10">
    <source>
        <dbReference type="EMBL" id="OBQ23625.1"/>
    </source>
</evidence>
<dbReference type="Gene3D" id="3.30.70.560">
    <property type="entry name" value="7,8-Dihydro-6-hydroxymethylpterin-pyrophosphokinase HPPK"/>
    <property type="match status" value="1"/>
</dbReference>
<dbReference type="PANTHER" id="PTHR43071:SF1">
    <property type="entry name" value="2-AMINO-4-HYDROXY-6-HYDROXYMETHYLDIHYDROPTERIDINE PYROPHOSPHOKINASE"/>
    <property type="match status" value="1"/>
</dbReference>
<sequence length="175" mass="19500">MENDKTFIKYNTTGSRSAIAFGSNIGESLAILEGAIKTLEKTLGITIKAKSSWYRTAPVGGPSQPDYLNGAAILEVQLSPQKLLDTLLNIEQEFGRVRQKHWGPRTLDLDVLLFDDLILETPDLQIPHPRMTQRAFVLVPLAEIAPDWIEPVSRESISQLLQKLDCSDVSLFINL</sequence>
<keyword evidence="5" id="KW-0547">Nucleotide-binding</keyword>
<dbReference type="EMBL" id="LJOY01000055">
    <property type="protein sequence ID" value="OBQ23625.1"/>
    <property type="molecule type" value="Genomic_DNA"/>
</dbReference>
<comment type="caution">
    <text evidence="10">The sequence shown here is derived from an EMBL/GenBank/DDBJ whole genome shotgun (WGS) entry which is preliminary data.</text>
</comment>
<keyword evidence="6 10" id="KW-0418">Kinase</keyword>
<dbReference type="InterPro" id="IPR000550">
    <property type="entry name" value="Hppk"/>
</dbReference>
<dbReference type="STRING" id="1803587.GCA_001593825_02875"/>
<keyword evidence="4" id="KW-0808">Transferase</keyword>
<organism evidence="10 11">
    <name type="scientific">Aphanizomenon flos-aquae LD13</name>
    <dbReference type="NCBI Taxonomy" id="1710894"/>
    <lineage>
        <taxon>Bacteria</taxon>
        <taxon>Bacillati</taxon>
        <taxon>Cyanobacteriota</taxon>
        <taxon>Cyanophyceae</taxon>
        <taxon>Nostocales</taxon>
        <taxon>Aphanizomenonaceae</taxon>
        <taxon>Aphanizomenon</taxon>
    </lineage>
</organism>
<evidence type="ECO:0000256" key="4">
    <source>
        <dbReference type="ARBA" id="ARBA00022679"/>
    </source>
</evidence>
<dbReference type="PANTHER" id="PTHR43071">
    <property type="entry name" value="2-AMINO-4-HYDROXY-6-HYDROXYMETHYLDIHYDROPTERIDINE PYROPHOSPHOKINASE"/>
    <property type="match status" value="1"/>
</dbReference>
<dbReference type="GO" id="GO:0003848">
    <property type="term" value="F:2-amino-4-hydroxy-6-hydroxymethyldihydropteridine diphosphokinase activity"/>
    <property type="evidence" value="ECO:0007669"/>
    <property type="project" value="UniProtKB-EC"/>
</dbReference>
<evidence type="ECO:0000256" key="2">
    <source>
        <dbReference type="ARBA" id="ARBA00005051"/>
    </source>
</evidence>
<evidence type="ECO:0000256" key="3">
    <source>
        <dbReference type="ARBA" id="ARBA00013253"/>
    </source>
</evidence>
<evidence type="ECO:0000256" key="8">
    <source>
        <dbReference type="ARBA" id="ARBA00022909"/>
    </source>
</evidence>
<gene>
    <name evidence="10" type="ORF">AN481_14830</name>
</gene>
<dbReference type="EC" id="2.7.6.3" evidence="3"/>
<dbReference type="UniPathway" id="UPA00077">
    <property type="reaction ID" value="UER00155"/>
</dbReference>
<evidence type="ECO:0000256" key="6">
    <source>
        <dbReference type="ARBA" id="ARBA00022777"/>
    </source>
</evidence>
<dbReference type="GO" id="GO:0016301">
    <property type="term" value="F:kinase activity"/>
    <property type="evidence" value="ECO:0007669"/>
    <property type="project" value="UniProtKB-KW"/>
</dbReference>
<evidence type="ECO:0000313" key="11">
    <source>
        <dbReference type="Proteomes" id="UP000092382"/>
    </source>
</evidence>
<name>A0A1B7VRT2_APHFL</name>
<evidence type="ECO:0000259" key="9">
    <source>
        <dbReference type="PROSITE" id="PS00794"/>
    </source>
</evidence>
<evidence type="ECO:0000256" key="1">
    <source>
        <dbReference type="ARBA" id="ARBA00000198"/>
    </source>
</evidence>
<accession>A0A1B7VRT2</accession>
<protein>
    <recommendedName>
        <fullName evidence="3">2-amino-4-hydroxy-6-hydroxymethyldihydropteridine diphosphokinase</fullName>
        <ecNumber evidence="3">2.7.6.3</ecNumber>
    </recommendedName>
</protein>
<dbReference type="GO" id="GO:0046656">
    <property type="term" value="P:folic acid biosynthetic process"/>
    <property type="evidence" value="ECO:0007669"/>
    <property type="project" value="UniProtKB-KW"/>
</dbReference>
<dbReference type="CDD" id="cd00483">
    <property type="entry name" value="HPPK"/>
    <property type="match status" value="1"/>
</dbReference>
<dbReference type="Proteomes" id="UP000092382">
    <property type="component" value="Unassembled WGS sequence"/>
</dbReference>
<evidence type="ECO:0000256" key="5">
    <source>
        <dbReference type="ARBA" id="ARBA00022741"/>
    </source>
</evidence>
<keyword evidence="7" id="KW-0067">ATP-binding</keyword>
<dbReference type="GO" id="GO:0046654">
    <property type="term" value="P:tetrahydrofolate biosynthetic process"/>
    <property type="evidence" value="ECO:0007669"/>
    <property type="project" value="UniProtKB-UniPathway"/>
</dbReference>
<keyword evidence="8" id="KW-0289">Folate biosynthesis</keyword>
<dbReference type="InterPro" id="IPR035907">
    <property type="entry name" value="Hppk_sf"/>
</dbReference>
<reference evidence="10 11" key="1">
    <citation type="submission" date="2015-09" db="EMBL/GenBank/DDBJ databases">
        <title>Whole genome shotgun sequence assembly of Aphanizomenon flos-aquae UKL13.</title>
        <authorList>
            <person name="Driscoll C."/>
        </authorList>
    </citation>
    <scope>NUCLEOTIDE SEQUENCE [LARGE SCALE GENOMIC DNA]</scope>
    <source>
        <strain evidence="10">MDT13</strain>
    </source>
</reference>
<feature type="domain" description="7,8-dihydro-6-hydroxymethylpterin-pyrophosphokinase" evidence="9">
    <location>
        <begin position="101"/>
        <end position="112"/>
    </location>
</feature>
<dbReference type="NCBIfam" id="TIGR01498">
    <property type="entry name" value="folK"/>
    <property type="match status" value="1"/>
</dbReference>
<dbReference type="SUPFAM" id="SSF55083">
    <property type="entry name" value="6-hydroxymethyl-7,8-dihydropterin pyrophosphokinase, HPPK"/>
    <property type="match status" value="1"/>
</dbReference>
<dbReference type="Pfam" id="PF01288">
    <property type="entry name" value="HPPK"/>
    <property type="match status" value="1"/>
</dbReference>
<dbReference type="GO" id="GO:0005524">
    <property type="term" value="F:ATP binding"/>
    <property type="evidence" value="ECO:0007669"/>
    <property type="project" value="UniProtKB-KW"/>
</dbReference>
<evidence type="ECO:0000256" key="7">
    <source>
        <dbReference type="ARBA" id="ARBA00022840"/>
    </source>
</evidence>
<proteinExistence type="predicted"/>
<comment type="pathway">
    <text evidence="2">Cofactor biosynthesis; tetrahydrofolate biosynthesis; 2-amino-4-hydroxy-6-hydroxymethyl-7,8-dihydropteridine diphosphate from 7,8-dihydroneopterin triphosphate: step 4/4.</text>
</comment>
<dbReference type="PROSITE" id="PS00794">
    <property type="entry name" value="HPPK"/>
    <property type="match status" value="1"/>
</dbReference>